<evidence type="ECO:0000313" key="1">
    <source>
        <dbReference type="EMBL" id="WAH36658.1"/>
    </source>
</evidence>
<dbReference type="EMBL" id="CP104064">
    <property type="protein sequence ID" value="WAH36658.1"/>
    <property type="molecule type" value="Genomic_DNA"/>
</dbReference>
<proteinExistence type="predicted"/>
<evidence type="ECO:0000313" key="2">
    <source>
        <dbReference type="Proteomes" id="UP001164803"/>
    </source>
</evidence>
<reference evidence="1" key="1">
    <citation type="submission" date="2022-08" db="EMBL/GenBank/DDBJ databases">
        <title>Alicyclobacillus dauci DSM2870, complete genome.</title>
        <authorList>
            <person name="Wang Q."/>
            <person name="Cai R."/>
            <person name="Wang Z."/>
        </authorList>
    </citation>
    <scope>NUCLEOTIDE SEQUENCE</scope>
    <source>
        <strain evidence="1">DSM 28700</strain>
    </source>
</reference>
<keyword evidence="2" id="KW-1185">Reference proteome</keyword>
<gene>
    <name evidence="1" type="ORF">NZD86_21190</name>
</gene>
<protein>
    <submittedName>
        <fullName evidence="1">Uncharacterized protein</fullName>
    </submittedName>
</protein>
<accession>A0ABY6Z232</accession>
<dbReference type="Proteomes" id="UP001164803">
    <property type="component" value="Chromosome"/>
</dbReference>
<sequence>MHNPFESTEFDPVTMADVRHHIRSATKCRRCRVPSTENFCTACQVEFSKLASWYFQIIDRALSVLHSDGPFEEHRKAYRIARTHLRRILRLKSYGLTFRHTKTYRVRLREAAEKLSIEKAVYRLNERRSRKQAEK</sequence>
<organism evidence="1 2">
    <name type="scientific">Alicyclobacillus dauci</name>
    <dbReference type="NCBI Taxonomy" id="1475485"/>
    <lineage>
        <taxon>Bacteria</taxon>
        <taxon>Bacillati</taxon>
        <taxon>Bacillota</taxon>
        <taxon>Bacilli</taxon>
        <taxon>Bacillales</taxon>
        <taxon>Alicyclobacillaceae</taxon>
        <taxon>Alicyclobacillus</taxon>
    </lineage>
</organism>
<name>A0ABY6Z232_9BACL</name>
<dbReference type="RefSeq" id="WP_268044023.1">
    <property type="nucleotide sequence ID" value="NZ_CP104064.1"/>
</dbReference>